<evidence type="ECO:0000313" key="6">
    <source>
        <dbReference type="EMBL" id="AEV32979.1"/>
    </source>
</evidence>
<protein>
    <submittedName>
        <fullName evidence="6">Mn2+/Fe2_transporter, NRAMP family</fullName>
    </submittedName>
</protein>
<dbReference type="RefSeq" id="WP_014202331.1">
    <property type="nucleotide sequence ID" value="NC_016599.1"/>
</dbReference>
<dbReference type="InterPro" id="IPR001046">
    <property type="entry name" value="NRAMP_fam"/>
</dbReference>
<keyword evidence="3 5" id="KW-1133">Transmembrane helix</keyword>
<evidence type="ECO:0000256" key="2">
    <source>
        <dbReference type="ARBA" id="ARBA00022692"/>
    </source>
</evidence>
<keyword evidence="7" id="KW-1185">Reference proteome</keyword>
<sequence>MKQKLAHFLKSLGPGLLFASTCIGVSHLVQSTRAGALYGFGLLWAVMAANLFKYPFFEYASRYANATGTSIIDGYLRLGKWMLWLYAIVTLSTMFFVTAAVGAVTAGFFDNLFGISSSLGPGAVQYLLPILFVVCILILYVGQYKILDSLIKIVGAVLLLSTVVAFVLTLIKGPVSSQHQFFEPSILDPSSAGFAFAIALMGWMPTALDISSWTSLWTLERIKQTNFKPSLRETLREFNFGYIVSAILAPCFLLLGAYLLYGTGYSMPGNSAAFANGIIELFTQTMGDWSYLLIAASGFSIMFGTCIAVFDGYARTTERVATLLLQGDTANKSTASKTGSYHLSLLFVGVGAYIIIYFFGTSLKDLVDLATTISFIVAPIIALVNFRLVTGKYIDKDQQPSALMRWLSYIGIIFLLFFTIIYIVYY</sequence>
<dbReference type="eggNOG" id="COG1914">
    <property type="taxonomic scope" value="Bacteria"/>
</dbReference>
<name>G8R2Y5_OWEHD</name>
<reference evidence="6 7" key="1">
    <citation type="journal article" date="2012" name="Stand. Genomic Sci.">
        <title>Genome sequence of the orange-pigmented seawater bacterium Owenweeksia hongkongensis type strain (UST20020801(T)).</title>
        <authorList>
            <person name="Riedel T."/>
            <person name="Held B."/>
            <person name="Nolan M."/>
            <person name="Lucas S."/>
            <person name="Lapidus A."/>
            <person name="Tice H."/>
            <person name="Del Rio T.G."/>
            <person name="Cheng J.F."/>
            <person name="Han C."/>
            <person name="Tapia R."/>
            <person name="Goodwin L.A."/>
            <person name="Pitluck S."/>
            <person name="Liolios K."/>
            <person name="Mavromatis K."/>
            <person name="Pagani I."/>
            <person name="Ivanova N."/>
            <person name="Mikhailova N."/>
            <person name="Pati A."/>
            <person name="Chen A."/>
            <person name="Palaniappan K."/>
            <person name="Rohde M."/>
            <person name="Tindall B.J."/>
            <person name="Detter J.C."/>
            <person name="Goker M."/>
            <person name="Woyke T."/>
            <person name="Bristow J."/>
            <person name="Eisen J.A."/>
            <person name="Markowitz V."/>
            <person name="Hugenholtz P."/>
            <person name="Klenk H.P."/>
            <person name="Kyrpides N.C."/>
        </authorList>
    </citation>
    <scope>NUCLEOTIDE SEQUENCE</scope>
    <source>
        <strain evidence="7">DSM 17368 / JCM 12287 / NRRL B-23963</strain>
    </source>
</reference>
<feature type="transmembrane region" description="Helical" evidence="5">
    <location>
        <begin position="12"/>
        <end position="29"/>
    </location>
</feature>
<dbReference type="Proteomes" id="UP000005631">
    <property type="component" value="Chromosome"/>
</dbReference>
<accession>G8R2Y5</accession>
<comment type="subcellular location">
    <subcellularLocation>
        <location evidence="1">Membrane</location>
        <topology evidence="1">Multi-pass membrane protein</topology>
    </subcellularLocation>
</comment>
<dbReference type="Pfam" id="PF01566">
    <property type="entry name" value="Nramp"/>
    <property type="match status" value="1"/>
</dbReference>
<keyword evidence="4 5" id="KW-0472">Membrane</keyword>
<proteinExistence type="predicted"/>
<evidence type="ECO:0000256" key="3">
    <source>
        <dbReference type="ARBA" id="ARBA00022989"/>
    </source>
</evidence>
<dbReference type="PATRIC" id="fig|926562.3.peg.2007"/>
<dbReference type="AlphaFoldDB" id="G8R2Y5"/>
<feature type="transmembrane region" description="Helical" evidence="5">
    <location>
        <begin position="289"/>
        <end position="310"/>
    </location>
</feature>
<evidence type="ECO:0000256" key="4">
    <source>
        <dbReference type="ARBA" id="ARBA00023136"/>
    </source>
</evidence>
<dbReference type="OrthoDB" id="4858698at2"/>
<dbReference type="GO" id="GO:0046873">
    <property type="term" value="F:metal ion transmembrane transporter activity"/>
    <property type="evidence" value="ECO:0007669"/>
    <property type="project" value="InterPro"/>
</dbReference>
<feature type="transmembrane region" description="Helical" evidence="5">
    <location>
        <begin position="123"/>
        <end position="141"/>
    </location>
</feature>
<evidence type="ECO:0000313" key="7">
    <source>
        <dbReference type="Proteomes" id="UP000005631"/>
    </source>
</evidence>
<organism evidence="6 7">
    <name type="scientific">Owenweeksia hongkongensis (strain DSM 17368 / CIP 108786 / JCM 12287 / NRRL B-23963 / UST20020801)</name>
    <dbReference type="NCBI Taxonomy" id="926562"/>
    <lineage>
        <taxon>Bacteria</taxon>
        <taxon>Pseudomonadati</taxon>
        <taxon>Bacteroidota</taxon>
        <taxon>Flavobacteriia</taxon>
        <taxon>Flavobacteriales</taxon>
        <taxon>Owenweeksiaceae</taxon>
        <taxon>Owenweeksia</taxon>
    </lineage>
</organism>
<feature type="transmembrane region" description="Helical" evidence="5">
    <location>
        <begin position="191"/>
        <end position="219"/>
    </location>
</feature>
<gene>
    <name evidence="6" type="ordered locus">Oweho_2000</name>
</gene>
<evidence type="ECO:0000256" key="1">
    <source>
        <dbReference type="ARBA" id="ARBA00004141"/>
    </source>
</evidence>
<dbReference type="HOGENOM" id="CLU_640842_0_0_10"/>
<feature type="transmembrane region" description="Helical" evidence="5">
    <location>
        <begin position="35"/>
        <end position="52"/>
    </location>
</feature>
<dbReference type="STRING" id="926562.Oweho_2000"/>
<feature type="transmembrane region" description="Helical" evidence="5">
    <location>
        <begin position="366"/>
        <end position="386"/>
    </location>
</feature>
<feature type="transmembrane region" description="Helical" evidence="5">
    <location>
        <begin position="83"/>
        <end position="103"/>
    </location>
</feature>
<dbReference type="GO" id="GO:0016020">
    <property type="term" value="C:membrane"/>
    <property type="evidence" value="ECO:0007669"/>
    <property type="project" value="UniProtKB-SubCell"/>
</dbReference>
<dbReference type="KEGG" id="oho:Oweho_2000"/>
<dbReference type="Gene3D" id="1.20.1740.10">
    <property type="entry name" value="Amino acid/polyamine transporter I"/>
    <property type="match status" value="1"/>
</dbReference>
<dbReference type="EMBL" id="CP003156">
    <property type="protein sequence ID" value="AEV32979.1"/>
    <property type="molecule type" value="Genomic_DNA"/>
</dbReference>
<feature type="transmembrane region" description="Helical" evidence="5">
    <location>
        <begin position="341"/>
        <end position="360"/>
    </location>
</feature>
<feature type="transmembrane region" description="Helical" evidence="5">
    <location>
        <begin position="153"/>
        <end position="171"/>
    </location>
</feature>
<feature type="transmembrane region" description="Helical" evidence="5">
    <location>
        <begin position="240"/>
        <end position="261"/>
    </location>
</feature>
<keyword evidence="2 5" id="KW-0812">Transmembrane</keyword>
<feature type="transmembrane region" description="Helical" evidence="5">
    <location>
        <begin position="406"/>
        <end position="425"/>
    </location>
</feature>
<evidence type="ECO:0000256" key="5">
    <source>
        <dbReference type="SAM" id="Phobius"/>
    </source>
</evidence>
<dbReference type="NCBIfam" id="NF037982">
    <property type="entry name" value="Nramp_1"/>
    <property type="match status" value="1"/>
</dbReference>